<dbReference type="Proteomes" id="UP000193964">
    <property type="component" value="Unassembled WGS sequence"/>
</dbReference>
<name>A0A1X2EZ85_9MYCO</name>
<dbReference type="RefSeq" id="WP_085146408.1">
    <property type="nucleotide sequence ID" value="NZ_JACKUA010000017.1"/>
</dbReference>
<comment type="caution">
    <text evidence="2">The sequence shown here is derived from an EMBL/GenBank/DDBJ whole genome shotgun (WGS) entry which is preliminary data.</text>
</comment>
<keyword evidence="1" id="KW-1133">Transmembrane helix</keyword>
<evidence type="ECO:0000256" key="1">
    <source>
        <dbReference type="SAM" id="Phobius"/>
    </source>
</evidence>
<protein>
    <recommendedName>
        <fullName evidence="4">Transmembrane protein</fullName>
    </recommendedName>
</protein>
<proteinExistence type="predicted"/>
<organism evidence="2 3">
    <name type="scientific">Mycolicibacterium wolinskyi</name>
    <dbReference type="NCBI Taxonomy" id="59750"/>
    <lineage>
        <taxon>Bacteria</taxon>
        <taxon>Bacillati</taxon>
        <taxon>Actinomycetota</taxon>
        <taxon>Actinomycetes</taxon>
        <taxon>Mycobacteriales</taxon>
        <taxon>Mycobacteriaceae</taxon>
        <taxon>Mycolicibacterium</taxon>
    </lineage>
</organism>
<evidence type="ECO:0000313" key="2">
    <source>
        <dbReference type="EMBL" id="ORX11446.1"/>
    </source>
</evidence>
<reference evidence="2 3" key="1">
    <citation type="submission" date="2016-01" db="EMBL/GenBank/DDBJ databases">
        <title>The new phylogeny of the genus Mycobacterium.</title>
        <authorList>
            <person name="Tarcisio F."/>
            <person name="Conor M."/>
            <person name="Antonella G."/>
            <person name="Elisabetta G."/>
            <person name="Giulia F.S."/>
            <person name="Sara T."/>
            <person name="Anna F."/>
            <person name="Clotilde B."/>
            <person name="Roberto B."/>
            <person name="Veronica D.S."/>
            <person name="Fabio R."/>
            <person name="Monica P."/>
            <person name="Olivier J."/>
            <person name="Enrico T."/>
            <person name="Nicola S."/>
        </authorList>
    </citation>
    <scope>NUCLEOTIDE SEQUENCE [LARGE SCALE GENOMIC DNA]</scope>
    <source>
        <strain evidence="2 3">ATCC 700010</strain>
    </source>
</reference>
<dbReference type="AlphaFoldDB" id="A0A1X2EZ85"/>
<sequence length="92" mass="9442">MNAWINLAAVAKILLFGLLVGAAVPAVFAAGVRLNAIGAGSPSGSPRNRVLIGVSWVLVALVLAVVVVGVVFIARDFIGHHTGWHILGAKSH</sequence>
<accession>A0A1X2EZ85</accession>
<keyword evidence="1" id="KW-0812">Transmembrane</keyword>
<evidence type="ECO:0008006" key="4">
    <source>
        <dbReference type="Google" id="ProtNLM"/>
    </source>
</evidence>
<keyword evidence="1" id="KW-0472">Membrane</keyword>
<gene>
    <name evidence="2" type="ORF">AWC31_32585</name>
</gene>
<dbReference type="EMBL" id="LQQA01000030">
    <property type="protein sequence ID" value="ORX11446.1"/>
    <property type="molecule type" value="Genomic_DNA"/>
</dbReference>
<feature type="transmembrane region" description="Helical" evidence="1">
    <location>
        <begin position="53"/>
        <end position="74"/>
    </location>
</feature>
<evidence type="ECO:0000313" key="3">
    <source>
        <dbReference type="Proteomes" id="UP000193964"/>
    </source>
</evidence>